<keyword evidence="3" id="KW-0560">Oxidoreductase</keyword>
<keyword evidence="3" id="KW-0539">Nucleus</keyword>
<evidence type="ECO:0000259" key="5">
    <source>
        <dbReference type="PROSITE" id="PS51184"/>
    </source>
</evidence>
<dbReference type="GO" id="GO:0005506">
    <property type="term" value="F:iron ion binding"/>
    <property type="evidence" value="ECO:0007669"/>
    <property type="project" value="UniProtKB-UniRule"/>
</dbReference>
<reference evidence="6 7" key="1">
    <citation type="submission" date="2012-05" db="EMBL/GenBank/DDBJ databases">
        <title>Recombination and specialization in a pathogen metapopulation.</title>
        <authorList>
            <person name="Gardiner A."/>
            <person name="Kemen E."/>
            <person name="Schultz-Larsen T."/>
            <person name="MacLean D."/>
            <person name="Van Oosterhout C."/>
            <person name="Jones J.D.G."/>
        </authorList>
    </citation>
    <scope>NUCLEOTIDE SEQUENCE [LARGE SCALE GENOMIC DNA]</scope>
    <source>
        <strain evidence="6 7">Ac Nc2</strain>
    </source>
</reference>
<dbReference type="Proteomes" id="UP000053237">
    <property type="component" value="Unassembled WGS sequence"/>
</dbReference>
<sequence length="511" mass="58260">MTRQKKRQRDADGGAQEASSSGTDRSTSLSKYAHLKADSLWSQLLGLIEPLDFFSTYFEKKPLLIRERGLKRQLFSKNLFTRDFLLEIVDKYNLSHGTDFILCKYIEFKRIDYEVPTRKSDAKKCSAMMEACFRDSYSCQFYQPQRYSDDLHRLCASFENTFGCLTGSSVYLTPPKAQALAPHYDDVDVFILQTEGRKNWKLYHPTYILPGEPSHDLLPSEIGPLWMEFTLEQGDVLYMPRGVIHQAQTDKSVFSTHVTISVYQRQSWSNFMELAMPHLIRRAFANNVEFRRGLPPQYLNFLGSQFPTSTPCVKDFFSTFKDLFSKLSECLEIQDLQHAADLASLDYITHRLPPPGTTESSHGAEFSLDGMVFRFQNRSYIRIVISDRDGDDHVSILSSTANCRQHHMGVCSCDPADNESVSENASEPCESLASLDQSVSMDESSNRGTQPGCIGFPKELSVYLIKLYDAFPRFLKLEDLCDAVSDEISVRGMLLQLWSSELLELQEEKAC</sequence>
<dbReference type="GO" id="GO:0032453">
    <property type="term" value="F:histone H3K4 demethylase activity"/>
    <property type="evidence" value="ECO:0007669"/>
    <property type="project" value="TreeGrafter"/>
</dbReference>
<dbReference type="AlphaFoldDB" id="A0A024GM26"/>
<evidence type="ECO:0000313" key="6">
    <source>
        <dbReference type="EMBL" id="CCI47581.1"/>
    </source>
</evidence>
<dbReference type="EMBL" id="CAIX01000176">
    <property type="protein sequence ID" value="CCI47581.1"/>
    <property type="molecule type" value="Genomic_DNA"/>
</dbReference>
<keyword evidence="3" id="KW-0805">Transcription regulation</keyword>
<dbReference type="SUPFAM" id="SSF51197">
    <property type="entry name" value="Clavaminate synthase-like"/>
    <property type="match status" value="1"/>
</dbReference>
<dbReference type="PROSITE" id="PS51184">
    <property type="entry name" value="JMJC"/>
    <property type="match status" value="1"/>
</dbReference>
<evidence type="ECO:0000256" key="2">
    <source>
        <dbReference type="ARBA" id="ARBA00023004"/>
    </source>
</evidence>
<evidence type="ECO:0000256" key="3">
    <source>
        <dbReference type="RuleBase" id="RU366061"/>
    </source>
</evidence>
<protein>
    <recommendedName>
        <fullName evidence="3">Bifunctional lysine-specific demethylase and histidyl-hydroxylase</fullName>
        <ecNumber evidence="3">1.14.11.-</ecNumber>
    </recommendedName>
</protein>
<keyword evidence="7" id="KW-1185">Reference proteome</keyword>
<comment type="subcellular location">
    <subcellularLocation>
        <location evidence="3">Nucleus</location>
    </subcellularLocation>
</comment>
<evidence type="ECO:0000256" key="1">
    <source>
        <dbReference type="ARBA" id="ARBA00022723"/>
    </source>
</evidence>
<gene>
    <name evidence="6" type="ORF">BN9_085880</name>
</gene>
<dbReference type="STRING" id="65357.A0A024GM26"/>
<name>A0A024GM26_9STRA</name>
<comment type="caution">
    <text evidence="6">The sequence shown here is derived from an EMBL/GenBank/DDBJ whole genome shotgun (WGS) entry which is preliminary data.</text>
</comment>
<dbReference type="PANTHER" id="PTHR13096:SF8">
    <property type="entry name" value="RIBOSOMAL OXYGENASE 1"/>
    <property type="match status" value="1"/>
</dbReference>
<proteinExistence type="inferred from homology"/>
<keyword evidence="3" id="KW-0804">Transcription</keyword>
<evidence type="ECO:0000313" key="7">
    <source>
        <dbReference type="Proteomes" id="UP000053237"/>
    </source>
</evidence>
<keyword evidence="1 3" id="KW-0479">Metal-binding</keyword>
<dbReference type="Pfam" id="PF08007">
    <property type="entry name" value="JmjC_2"/>
    <property type="match status" value="1"/>
</dbReference>
<comment type="similarity">
    <text evidence="3">Belongs to the ROX family.</text>
</comment>
<dbReference type="Gene3D" id="2.60.120.650">
    <property type="entry name" value="Cupin"/>
    <property type="match status" value="1"/>
</dbReference>
<accession>A0A024GM26</accession>
<dbReference type="PANTHER" id="PTHR13096">
    <property type="entry name" value="MINA53 MYC INDUCED NUCLEAR ANTIGEN"/>
    <property type="match status" value="1"/>
</dbReference>
<dbReference type="EC" id="1.14.11.-" evidence="3"/>
<dbReference type="InterPro" id="IPR039994">
    <property type="entry name" value="NO66-like"/>
</dbReference>
<dbReference type="GO" id="GO:0005730">
    <property type="term" value="C:nucleolus"/>
    <property type="evidence" value="ECO:0007669"/>
    <property type="project" value="TreeGrafter"/>
</dbReference>
<comment type="function">
    <text evidence="3">Oxygenase that can act as both a histone lysine demethylase and a ribosomal histidine hydroxylase.</text>
</comment>
<dbReference type="Gene3D" id="3.90.930.40">
    <property type="match status" value="1"/>
</dbReference>
<comment type="cofactor">
    <cofactor evidence="3">
        <name>Fe(2+)</name>
        <dbReference type="ChEBI" id="CHEBI:29033"/>
    </cofactor>
    <text evidence="3">Binds 1 Fe(2+) ion per subunit.</text>
</comment>
<dbReference type="Gene3D" id="1.10.10.1500">
    <property type="entry name" value="JmjC domain-containing ribosomal oxygenase (ROX), dimer domain"/>
    <property type="match status" value="1"/>
</dbReference>
<evidence type="ECO:0000256" key="4">
    <source>
        <dbReference type="SAM" id="MobiDB-lite"/>
    </source>
</evidence>
<dbReference type="GO" id="GO:0051864">
    <property type="term" value="F:histone H3K36 demethylase activity"/>
    <property type="evidence" value="ECO:0007669"/>
    <property type="project" value="TreeGrafter"/>
</dbReference>
<feature type="region of interest" description="Disordered" evidence="4">
    <location>
        <begin position="1"/>
        <end position="26"/>
    </location>
</feature>
<organism evidence="6 7">
    <name type="scientific">Albugo candida</name>
    <dbReference type="NCBI Taxonomy" id="65357"/>
    <lineage>
        <taxon>Eukaryota</taxon>
        <taxon>Sar</taxon>
        <taxon>Stramenopiles</taxon>
        <taxon>Oomycota</taxon>
        <taxon>Peronosporomycetes</taxon>
        <taxon>Albuginales</taxon>
        <taxon>Albuginaceae</taxon>
        <taxon>Albugo</taxon>
    </lineage>
</organism>
<dbReference type="InParanoid" id="A0A024GM26"/>
<dbReference type="OrthoDB" id="425950at2759"/>
<dbReference type="InterPro" id="IPR003347">
    <property type="entry name" value="JmjC_dom"/>
</dbReference>
<feature type="domain" description="JmjC" evidence="5">
    <location>
        <begin position="143"/>
        <end position="279"/>
    </location>
</feature>
<keyword evidence="2 3" id="KW-0408">Iron</keyword>
<keyword evidence="3" id="KW-0223">Dioxygenase</keyword>